<accession>A0A517U0B3</accession>
<proteinExistence type="predicted"/>
<evidence type="ECO:0000313" key="1">
    <source>
        <dbReference type="EMBL" id="QDT74078.1"/>
    </source>
</evidence>
<dbReference type="EMBL" id="CP036339">
    <property type="protein sequence ID" value="QDT74078.1"/>
    <property type="molecule type" value="Genomic_DNA"/>
</dbReference>
<dbReference type="OrthoDB" id="287810at2"/>
<name>A0A517U0B3_9BACT</name>
<dbReference type="RefSeq" id="WP_145433871.1">
    <property type="nucleotide sequence ID" value="NZ_CP036339.1"/>
</dbReference>
<protein>
    <recommendedName>
        <fullName evidence="3">Carboxypeptidase regulatory-like domain-containing protein</fullName>
    </recommendedName>
</protein>
<sequence length="166" mass="17784">MANSTDAALRRSPLNAFLPRWFLTLLIPGACIGCSKSPHDLAPVRGVVTIDGKPFAAGKVMFAPVAKGESRNAGRAAFGRLQPDGTFTLTSYDADDGAVVGDHWATLIRLEDASLGERPSASPASALPPFSRVTYSQRITVLPNQENKVTLAFTTQEIVHYAEQDD</sequence>
<gene>
    <name evidence="1" type="ORF">I41_32720</name>
</gene>
<dbReference type="KEGG" id="llh:I41_32720"/>
<dbReference type="AlphaFoldDB" id="A0A517U0B3"/>
<dbReference type="Proteomes" id="UP000317909">
    <property type="component" value="Chromosome"/>
</dbReference>
<keyword evidence="2" id="KW-1185">Reference proteome</keyword>
<evidence type="ECO:0000313" key="2">
    <source>
        <dbReference type="Proteomes" id="UP000317909"/>
    </source>
</evidence>
<evidence type="ECO:0008006" key="3">
    <source>
        <dbReference type="Google" id="ProtNLM"/>
    </source>
</evidence>
<reference evidence="1 2" key="1">
    <citation type="submission" date="2019-02" db="EMBL/GenBank/DDBJ databases">
        <title>Deep-cultivation of Planctomycetes and their phenomic and genomic characterization uncovers novel biology.</title>
        <authorList>
            <person name="Wiegand S."/>
            <person name="Jogler M."/>
            <person name="Boedeker C."/>
            <person name="Pinto D."/>
            <person name="Vollmers J."/>
            <person name="Rivas-Marin E."/>
            <person name="Kohn T."/>
            <person name="Peeters S.H."/>
            <person name="Heuer A."/>
            <person name="Rast P."/>
            <person name="Oberbeckmann S."/>
            <person name="Bunk B."/>
            <person name="Jeske O."/>
            <person name="Meyerdierks A."/>
            <person name="Storesund J.E."/>
            <person name="Kallscheuer N."/>
            <person name="Luecker S."/>
            <person name="Lage O.M."/>
            <person name="Pohl T."/>
            <person name="Merkel B.J."/>
            <person name="Hornburger P."/>
            <person name="Mueller R.-W."/>
            <person name="Bruemmer F."/>
            <person name="Labrenz M."/>
            <person name="Spormann A.M."/>
            <person name="Op den Camp H."/>
            <person name="Overmann J."/>
            <person name="Amann R."/>
            <person name="Jetten M.S.M."/>
            <person name="Mascher T."/>
            <person name="Medema M.H."/>
            <person name="Devos D.P."/>
            <person name="Kaster A.-K."/>
            <person name="Ovreas L."/>
            <person name="Rohde M."/>
            <person name="Galperin M.Y."/>
            <person name="Jogler C."/>
        </authorList>
    </citation>
    <scope>NUCLEOTIDE SEQUENCE [LARGE SCALE GENOMIC DNA]</scope>
    <source>
        <strain evidence="1 2">I41</strain>
    </source>
</reference>
<organism evidence="1 2">
    <name type="scientific">Lacipirellula limnantheis</name>
    <dbReference type="NCBI Taxonomy" id="2528024"/>
    <lineage>
        <taxon>Bacteria</taxon>
        <taxon>Pseudomonadati</taxon>
        <taxon>Planctomycetota</taxon>
        <taxon>Planctomycetia</taxon>
        <taxon>Pirellulales</taxon>
        <taxon>Lacipirellulaceae</taxon>
        <taxon>Lacipirellula</taxon>
    </lineage>
</organism>